<sequence>MNLLCVEFVESRFAFFENFPSRLNRVLILPAHCSKHHSIRVQNLLLCHFNIPFFIFNKIELFSTSFLV</sequence>
<comment type="caution">
    <text evidence="1">The sequence shown here is derived from an EMBL/GenBank/DDBJ whole genome shotgun (WGS) entry which is preliminary data.</text>
</comment>
<evidence type="ECO:0000313" key="1">
    <source>
        <dbReference type="EMBL" id="PIC32927.1"/>
    </source>
</evidence>
<gene>
    <name evidence="1" type="primary">Cnig_chr_IV.g13090</name>
    <name evidence="1" type="ORF">B9Z55_013090</name>
</gene>
<accession>A0A2G5U046</accession>
<proteinExistence type="predicted"/>
<keyword evidence="2" id="KW-1185">Reference proteome</keyword>
<protein>
    <submittedName>
        <fullName evidence="1">Uncharacterized protein</fullName>
    </submittedName>
</protein>
<name>A0A2G5U046_9PELO</name>
<reference evidence="2" key="1">
    <citation type="submission" date="2017-10" db="EMBL/GenBank/DDBJ databases">
        <title>Rapid genome shrinkage in a self-fertile nematode reveals novel sperm competition proteins.</title>
        <authorList>
            <person name="Yin D."/>
            <person name="Schwarz E.M."/>
            <person name="Thomas C.G."/>
            <person name="Felde R.L."/>
            <person name="Korf I.F."/>
            <person name="Cutter A.D."/>
            <person name="Schartner C.M."/>
            <person name="Ralston E.J."/>
            <person name="Meyer B.J."/>
            <person name="Haag E.S."/>
        </authorList>
    </citation>
    <scope>NUCLEOTIDE SEQUENCE [LARGE SCALE GENOMIC DNA]</scope>
    <source>
        <strain evidence="2">JU1422</strain>
    </source>
</reference>
<dbReference type="AlphaFoldDB" id="A0A2G5U046"/>
<dbReference type="Proteomes" id="UP000230233">
    <property type="component" value="Chromosome IV"/>
</dbReference>
<dbReference type="EMBL" id="PDUG01000004">
    <property type="protein sequence ID" value="PIC32927.1"/>
    <property type="molecule type" value="Genomic_DNA"/>
</dbReference>
<organism evidence="1 2">
    <name type="scientific">Caenorhabditis nigoni</name>
    <dbReference type="NCBI Taxonomy" id="1611254"/>
    <lineage>
        <taxon>Eukaryota</taxon>
        <taxon>Metazoa</taxon>
        <taxon>Ecdysozoa</taxon>
        <taxon>Nematoda</taxon>
        <taxon>Chromadorea</taxon>
        <taxon>Rhabditida</taxon>
        <taxon>Rhabditina</taxon>
        <taxon>Rhabditomorpha</taxon>
        <taxon>Rhabditoidea</taxon>
        <taxon>Rhabditidae</taxon>
        <taxon>Peloderinae</taxon>
        <taxon>Caenorhabditis</taxon>
    </lineage>
</organism>
<evidence type="ECO:0000313" key="2">
    <source>
        <dbReference type="Proteomes" id="UP000230233"/>
    </source>
</evidence>